<dbReference type="EMBL" id="MWIH01000009">
    <property type="protein sequence ID" value="OQO89670.1"/>
    <property type="molecule type" value="Genomic_DNA"/>
</dbReference>
<evidence type="ECO:0000259" key="2">
    <source>
        <dbReference type="SMART" id="SM00867"/>
    </source>
</evidence>
<dbReference type="Pfam" id="PF04264">
    <property type="entry name" value="YceI"/>
    <property type="match status" value="1"/>
</dbReference>
<dbReference type="RefSeq" id="WP_081195290.1">
    <property type="nucleotide sequence ID" value="NZ_MWIH01000009.1"/>
</dbReference>
<dbReference type="Proteomes" id="UP000192591">
    <property type="component" value="Unassembled WGS sequence"/>
</dbReference>
<sequence length="176" mass="18615">MSAVGGGDLGGQQIGCGVYTIDPERSTISFQTRAMFGLMGVRGTFGVGGGKITVADPVEESTAEATVSAEAFSSGNAKRDEHVRSGDYLDAKNHPHFSFVGESFEWSGDHGTLRGQLTVKEVKQPVTLDVTTVSGDEQNLTARATTTIDRFDFGVKTAPGMTGRKLNIVLDIVASR</sequence>
<dbReference type="InterPro" id="IPR036761">
    <property type="entry name" value="TTHA0802/YceI-like_sf"/>
</dbReference>
<keyword evidence="4" id="KW-1185">Reference proteome</keyword>
<dbReference type="STRING" id="1962155.B1813_22475"/>
<organism evidence="3 4">
    <name type="scientific">Saccharomonospora piscinae</name>
    <dbReference type="NCBI Taxonomy" id="687388"/>
    <lineage>
        <taxon>Bacteria</taxon>
        <taxon>Bacillati</taxon>
        <taxon>Actinomycetota</taxon>
        <taxon>Actinomycetes</taxon>
        <taxon>Pseudonocardiales</taxon>
        <taxon>Pseudonocardiaceae</taxon>
        <taxon>Saccharomonospora</taxon>
    </lineage>
</organism>
<reference evidence="3 4" key="1">
    <citation type="submission" date="2017-02" db="EMBL/GenBank/DDBJ databases">
        <title>Draft genome of Saccharomonospora sp. 154.</title>
        <authorList>
            <person name="Alonso-Carmona G.S."/>
            <person name="De La Haba R."/>
            <person name="Vera-Gargallo B."/>
            <person name="Sandoval-Trujillo A.H."/>
            <person name="Ramirez-Duran N."/>
            <person name="Ventosa A."/>
        </authorList>
    </citation>
    <scope>NUCLEOTIDE SEQUENCE [LARGE SCALE GENOMIC DNA]</scope>
    <source>
        <strain evidence="3 4">LRS4.154</strain>
    </source>
</reference>
<name>A0A1V8ZXY5_SACPI</name>
<dbReference type="PANTHER" id="PTHR34406:SF1">
    <property type="entry name" value="PROTEIN YCEI"/>
    <property type="match status" value="1"/>
</dbReference>
<accession>A0A1V8ZXY5</accession>
<comment type="similarity">
    <text evidence="1">Belongs to the UPF0312 family.</text>
</comment>
<gene>
    <name evidence="3" type="ORF">B1813_22475</name>
</gene>
<dbReference type="SUPFAM" id="SSF101874">
    <property type="entry name" value="YceI-like"/>
    <property type="match status" value="1"/>
</dbReference>
<protein>
    <recommendedName>
        <fullName evidence="2">Lipid/polyisoprenoid-binding YceI-like domain-containing protein</fullName>
    </recommendedName>
</protein>
<evidence type="ECO:0000313" key="4">
    <source>
        <dbReference type="Proteomes" id="UP000192591"/>
    </source>
</evidence>
<dbReference type="PANTHER" id="PTHR34406">
    <property type="entry name" value="PROTEIN YCEI"/>
    <property type="match status" value="1"/>
</dbReference>
<dbReference type="InterPro" id="IPR007372">
    <property type="entry name" value="Lipid/polyisoprenoid-bd_YceI"/>
</dbReference>
<comment type="caution">
    <text evidence="3">The sequence shown here is derived from an EMBL/GenBank/DDBJ whole genome shotgun (WGS) entry which is preliminary data.</text>
</comment>
<dbReference type="SMART" id="SM00867">
    <property type="entry name" value="YceI"/>
    <property type="match status" value="1"/>
</dbReference>
<evidence type="ECO:0000313" key="3">
    <source>
        <dbReference type="EMBL" id="OQO89670.1"/>
    </source>
</evidence>
<proteinExistence type="inferred from homology"/>
<evidence type="ECO:0000256" key="1">
    <source>
        <dbReference type="ARBA" id="ARBA00008812"/>
    </source>
</evidence>
<dbReference type="Gene3D" id="2.40.128.110">
    <property type="entry name" value="Lipid/polyisoprenoid-binding, YceI-like"/>
    <property type="match status" value="1"/>
</dbReference>
<feature type="domain" description="Lipid/polyisoprenoid-binding YceI-like" evidence="2">
    <location>
        <begin position="18"/>
        <end position="175"/>
    </location>
</feature>
<dbReference type="AlphaFoldDB" id="A0A1V8ZXY5"/>